<dbReference type="RefSeq" id="WP_128567337.1">
    <property type="nucleotide sequence ID" value="NZ_CABVPR010000088.1"/>
</dbReference>
<gene>
    <name evidence="1" type="ORF">I6K02_01780</name>
</gene>
<dbReference type="EMBL" id="CP069482">
    <property type="protein sequence ID" value="QRO77675.1"/>
    <property type="molecule type" value="Genomic_DNA"/>
</dbReference>
<proteinExistence type="predicted"/>
<accession>A0A892I3J6</accession>
<sequence length="227" mass="25177">MNMLTYSGTDAGKSLSFALPRITDTAFAVAVPSLPHGARPIIDEQSGTCVGFIHEGAKNVWHVFDVSGQYVGIDEAPLETPLVDPYDLVLIGSAALKLIRTGFNTVSRLVTGRAAVSATSRMTSRMLPLLRSRLQGLPVRRLQFTETTAKHMVNPGRFVPVHILHLAIKYGRRMPDPQQVAGVFRYEIEMSRFVKRGTIFIRERKTLEVVVRESVSKPFSNARFLAI</sequence>
<keyword evidence="2" id="KW-1185">Reference proteome</keyword>
<dbReference type="AlphaFoldDB" id="A0A892I3J6"/>
<evidence type="ECO:0000313" key="1">
    <source>
        <dbReference type="EMBL" id="QRO77675.1"/>
    </source>
</evidence>
<organism evidence="1 2">
    <name type="scientific">Burkholderia dolosa</name>
    <dbReference type="NCBI Taxonomy" id="152500"/>
    <lineage>
        <taxon>Bacteria</taxon>
        <taxon>Pseudomonadati</taxon>
        <taxon>Pseudomonadota</taxon>
        <taxon>Betaproteobacteria</taxon>
        <taxon>Burkholderiales</taxon>
        <taxon>Burkholderiaceae</taxon>
        <taxon>Burkholderia</taxon>
        <taxon>Burkholderia cepacia complex</taxon>
    </lineage>
</organism>
<name>A0A892I3J6_9BURK</name>
<dbReference type="GeneID" id="93128519"/>
<protein>
    <submittedName>
        <fullName evidence="1">Uncharacterized protein</fullName>
    </submittedName>
</protein>
<reference evidence="1 2" key="1">
    <citation type="submission" date="2021-02" db="EMBL/GenBank/DDBJ databases">
        <title>FDA dAtabase for Regulatory Grade micrObial Sequences (FDA-ARGOS): Supporting development and validation of Infectious Disease Dx tests.</title>
        <authorList>
            <person name="Minogue T."/>
            <person name="Wolcott M."/>
            <person name="Wasieloski L."/>
            <person name="Aguilar W."/>
            <person name="Moore D."/>
            <person name="Jaissle J."/>
            <person name="Tallon L."/>
            <person name="Sadzewicz L."/>
            <person name="Zhao X."/>
            <person name="Boylan J."/>
            <person name="Ott S."/>
            <person name="Bowen H."/>
            <person name="Vavikolanu K."/>
            <person name="Mehta A."/>
            <person name="Aluvathingal J."/>
            <person name="Nadendla S."/>
            <person name="Yan Y."/>
            <person name="Sichtig H."/>
        </authorList>
    </citation>
    <scope>NUCLEOTIDE SEQUENCE [LARGE SCALE GENOMIC DNA]</scope>
    <source>
        <strain evidence="1 2">FDAARGOS_1272</strain>
    </source>
</reference>
<dbReference type="Proteomes" id="UP000625568">
    <property type="component" value="Chromosome 1"/>
</dbReference>
<evidence type="ECO:0000313" key="2">
    <source>
        <dbReference type="Proteomes" id="UP000625568"/>
    </source>
</evidence>